<sequence>MLKHGKYVYVELNKDKYLKVRVLKSRDENSPERYILTGFVSKKRPIKAQVIKLENLPTEIRDKITKTFL</sequence>
<evidence type="ECO:0000313" key="2">
    <source>
        <dbReference type="EMBL" id="BDB97816.1"/>
    </source>
</evidence>
<dbReference type="EMBL" id="AP025226">
    <property type="protein sequence ID" value="BDB97816.1"/>
    <property type="molecule type" value="Genomic_DNA"/>
</dbReference>
<feature type="domain" description="DUF5622" evidence="1">
    <location>
        <begin position="2"/>
        <end position="65"/>
    </location>
</feature>
<evidence type="ECO:0000259" key="1">
    <source>
        <dbReference type="Pfam" id="PF18533"/>
    </source>
</evidence>
<dbReference type="AlphaFoldDB" id="A0AAQ4CPT5"/>
<gene>
    <name evidence="2" type="ORF">SACC_08330</name>
</gene>
<name>A0AAQ4CPT5_9CREN</name>
<protein>
    <recommendedName>
        <fullName evidence="1">DUF5622 domain-containing protein</fullName>
    </recommendedName>
</protein>
<evidence type="ECO:0000313" key="3">
    <source>
        <dbReference type="Proteomes" id="UP001319921"/>
    </source>
</evidence>
<reference evidence="2 3" key="1">
    <citation type="journal article" date="2022" name="Microbiol. Resour. Announc.">
        <title>Complete Genome Sequence of the Hyperthermophilic and Acidophilic Archaeon Saccharolobus caldissimus Strain HS-3T.</title>
        <authorList>
            <person name="Sakai H.D."/>
            <person name="Kurosawa N."/>
        </authorList>
    </citation>
    <scope>NUCLEOTIDE SEQUENCE [LARGE SCALE GENOMIC DNA]</scope>
    <source>
        <strain evidence="2 3">JCM32116</strain>
    </source>
</reference>
<organism evidence="2 3">
    <name type="scientific">Saccharolobus caldissimus</name>
    <dbReference type="NCBI Taxonomy" id="1702097"/>
    <lineage>
        <taxon>Archaea</taxon>
        <taxon>Thermoproteota</taxon>
        <taxon>Thermoprotei</taxon>
        <taxon>Sulfolobales</taxon>
        <taxon>Sulfolobaceae</taxon>
        <taxon>Saccharolobus</taxon>
    </lineage>
</organism>
<dbReference type="InterPro" id="IPR041043">
    <property type="entry name" value="DUF5622"/>
</dbReference>
<proteinExistence type="predicted"/>
<dbReference type="Proteomes" id="UP001319921">
    <property type="component" value="Chromosome"/>
</dbReference>
<keyword evidence="3" id="KW-1185">Reference proteome</keyword>
<dbReference type="Pfam" id="PF18533">
    <property type="entry name" value="DUF5622"/>
    <property type="match status" value="1"/>
</dbReference>
<dbReference type="Gene3D" id="3.30.160.830">
    <property type="match status" value="1"/>
</dbReference>
<dbReference type="GeneID" id="68865574"/>
<dbReference type="KEGG" id="scas:SACC_08330"/>
<dbReference type="RefSeq" id="WP_229571784.1">
    <property type="nucleotide sequence ID" value="NZ_AP025226.1"/>
</dbReference>
<accession>A0AAQ4CPT5</accession>